<geneLocation type="plasmid" evidence="1 2">
    <name>unnamed2</name>
</geneLocation>
<protein>
    <submittedName>
        <fullName evidence="1">Uncharacterized protein</fullName>
    </submittedName>
</protein>
<reference evidence="1 2" key="1">
    <citation type="submission" date="2022-04" db="EMBL/GenBank/DDBJ databases">
        <title>Diverse halophilic archaea isolated from saline environments.</title>
        <authorList>
            <person name="Cui H.-L."/>
        </authorList>
    </citation>
    <scope>NUCLEOTIDE SEQUENCE [LARGE SCALE GENOMIC DNA]</scope>
    <source>
        <strain evidence="1 2">XZYJT49</strain>
        <plasmid evidence="1 2">unnamed2</plasmid>
    </source>
</reference>
<dbReference type="EMBL" id="CP096661">
    <property type="protein sequence ID" value="UPV76770.1"/>
    <property type="molecule type" value="Genomic_DNA"/>
</dbReference>
<gene>
    <name evidence="1" type="ORF">M0R89_21495</name>
</gene>
<dbReference type="Proteomes" id="UP000830729">
    <property type="component" value="Plasmid unnamed2"/>
</dbReference>
<keyword evidence="1" id="KW-0614">Plasmid</keyword>
<keyword evidence="2" id="KW-1185">Reference proteome</keyword>
<dbReference type="RefSeq" id="WP_248652803.1">
    <property type="nucleotide sequence ID" value="NZ_CP096661.1"/>
</dbReference>
<organism evidence="1 2">
    <name type="scientific">Halorussus limi</name>
    <dbReference type="NCBI Taxonomy" id="2938695"/>
    <lineage>
        <taxon>Archaea</taxon>
        <taxon>Methanobacteriati</taxon>
        <taxon>Methanobacteriota</taxon>
        <taxon>Stenosarchaea group</taxon>
        <taxon>Halobacteria</taxon>
        <taxon>Halobacteriales</taxon>
        <taxon>Haladaptataceae</taxon>
        <taxon>Halorussus</taxon>
    </lineage>
</organism>
<dbReference type="AlphaFoldDB" id="A0A8U0I0H2"/>
<sequence>MSQRDRRLLAALQRRRGPVEQVVVAVRALVAVVVEFLLRAVERVLSEP</sequence>
<dbReference type="KEGG" id="halx:M0R89_21495"/>
<dbReference type="GeneID" id="72187832"/>
<evidence type="ECO:0000313" key="1">
    <source>
        <dbReference type="EMBL" id="UPV76770.1"/>
    </source>
</evidence>
<name>A0A8U0I0H2_9EURY</name>
<proteinExistence type="predicted"/>
<evidence type="ECO:0000313" key="2">
    <source>
        <dbReference type="Proteomes" id="UP000830729"/>
    </source>
</evidence>
<accession>A0A8U0I0H2</accession>